<keyword evidence="2 12" id="KW-0235">DNA replication</keyword>
<evidence type="ECO:0000256" key="1">
    <source>
        <dbReference type="ARBA" id="ARBA00022515"/>
    </source>
</evidence>
<evidence type="ECO:0000256" key="4">
    <source>
        <dbReference type="ARBA" id="ARBA00022741"/>
    </source>
</evidence>
<dbReference type="GO" id="GO:0006302">
    <property type="term" value="P:double-strand break repair"/>
    <property type="evidence" value="ECO:0007669"/>
    <property type="project" value="InterPro"/>
</dbReference>
<evidence type="ECO:0000256" key="9">
    <source>
        <dbReference type="ARBA" id="ARBA00023125"/>
    </source>
</evidence>
<evidence type="ECO:0000256" key="5">
    <source>
        <dbReference type="ARBA" id="ARBA00022801"/>
    </source>
</evidence>
<dbReference type="Gene3D" id="3.40.50.300">
    <property type="entry name" value="P-loop containing nucleotide triphosphate hydrolases"/>
    <property type="match status" value="2"/>
</dbReference>
<evidence type="ECO:0000256" key="11">
    <source>
        <dbReference type="ARBA" id="ARBA00048988"/>
    </source>
</evidence>
<dbReference type="CDD" id="cd17929">
    <property type="entry name" value="DEXHc_priA"/>
    <property type="match status" value="1"/>
</dbReference>
<dbReference type="SMART" id="SM00490">
    <property type="entry name" value="HELICc"/>
    <property type="match status" value="1"/>
</dbReference>
<feature type="binding site" evidence="12">
    <location>
        <position position="491"/>
    </location>
    <ligand>
        <name>Zn(2+)</name>
        <dbReference type="ChEBI" id="CHEBI:29105"/>
        <label>1</label>
    </ligand>
</feature>
<name>A0AA52HA79_9PROT</name>
<feature type="binding site" evidence="12">
    <location>
        <position position="454"/>
    </location>
    <ligand>
        <name>Zn(2+)</name>
        <dbReference type="ChEBI" id="CHEBI:29105"/>
        <label>1</label>
    </ligand>
</feature>
<dbReference type="InterPro" id="IPR014001">
    <property type="entry name" value="Helicase_ATP-bd"/>
</dbReference>
<organism evidence="14 15">
    <name type="scientific">Temperatibacter marinus</name>
    <dbReference type="NCBI Taxonomy" id="1456591"/>
    <lineage>
        <taxon>Bacteria</taxon>
        <taxon>Pseudomonadati</taxon>
        <taxon>Pseudomonadota</taxon>
        <taxon>Alphaproteobacteria</taxon>
        <taxon>Kordiimonadales</taxon>
        <taxon>Temperatibacteraceae</taxon>
        <taxon>Temperatibacter</taxon>
    </lineage>
</organism>
<dbReference type="PROSITE" id="PS51192">
    <property type="entry name" value="HELICASE_ATP_BIND_1"/>
    <property type="match status" value="1"/>
</dbReference>
<gene>
    <name evidence="12" type="primary">priA</name>
    <name evidence="14" type="ORF">QGN29_06210</name>
</gene>
<evidence type="ECO:0000256" key="2">
    <source>
        <dbReference type="ARBA" id="ARBA00022705"/>
    </source>
</evidence>
<accession>A0AA52HA79</accession>
<keyword evidence="7 12" id="KW-0862">Zinc</keyword>
<dbReference type="HAMAP" id="MF_00983">
    <property type="entry name" value="PriA"/>
    <property type="match status" value="1"/>
</dbReference>
<dbReference type="Proteomes" id="UP001268683">
    <property type="component" value="Chromosome"/>
</dbReference>
<evidence type="ECO:0000256" key="7">
    <source>
        <dbReference type="ARBA" id="ARBA00022833"/>
    </source>
</evidence>
<dbReference type="NCBIfam" id="TIGR00595">
    <property type="entry name" value="priA"/>
    <property type="match status" value="1"/>
</dbReference>
<proteinExistence type="inferred from homology"/>
<dbReference type="GO" id="GO:0005524">
    <property type="term" value="F:ATP binding"/>
    <property type="evidence" value="ECO:0007669"/>
    <property type="project" value="UniProtKB-UniRule"/>
</dbReference>
<dbReference type="InterPro" id="IPR042115">
    <property type="entry name" value="PriA_3primeBD_sf"/>
</dbReference>
<evidence type="ECO:0000259" key="13">
    <source>
        <dbReference type="PROSITE" id="PS51192"/>
    </source>
</evidence>
<keyword evidence="9 12" id="KW-0238">DNA-binding</keyword>
<dbReference type="Pfam" id="PF18074">
    <property type="entry name" value="PriA_C"/>
    <property type="match status" value="1"/>
</dbReference>
<dbReference type="InterPro" id="IPR005259">
    <property type="entry name" value="PriA"/>
</dbReference>
<dbReference type="GO" id="GO:0016787">
    <property type="term" value="F:hydrolase activity"/>
    <property type="evidence" value="ECO:0007669"/>
    <property type="project" value="UniProtKB-KW"/>
</dbReference>
<sequence>MTSQENLFGSSIQRLSILLPLPFSDPYDYLCPETCKIELGSYVEVPLGSRRLVGVVWALEGSDNHLPDDKLKSILRVLDSPPMEESLRRLVDFTATYTISPKGNVMKMCLGLFGGKDGVERFDHRPMLQHVSLLHDLSAHRLTEKRRAVVDALNGLPPMPISAASEQAGVSQSIIRAMIKQGLLDSIDLPLDSPFETAQLRGGEHPKLSEEQQTASDAIIKTLRQKTYECFLLEGVTGSGKTEVYFEAITDVLEQDQSAQILVLLPEIALTSQWLGRFEDRFGVKPAEWHSDVGAAEKRRVWRAAGKGNVQVIVGARSSLYLPFKNLSLIIVDEEHDPSFKQEEGVMYHARDMAVTRAFLQNCPVVLASATPSLESLINVKNERYHHLTLLERHGSATLPDIQAIDMRIDAPPAGQWLSPKLMEKITENLVKGDQTALFLNRRGYAPLTLCRTCGHRVECPHCSAWLVEHRGRQRLQCHHCGFDMPTLEACPDCETEDSLVACGPGVERLGEEVVTLFPEAQVAVLASDTMTSVSKMAAVVAQIEAGEIDIIIGTQMITKGYHFPKLTLVGVIDADLGLRGGDMRAGERTYQQLVQVSGRAGRAERKGRVYLQSFEPEHPVVQALLTGDGATYMAAEIEARRTYAMPPFGKLVALILSGEDVKKVIDVGRQLAAKAPHSDQVKVMGPAPAPMTKIRGHFRYRLLLHASKKTAVQPLVKEWIAAIGTVKGVKIKIDIDPYSFF</sequence>
<comment type="subunit">
    <text evidence="12">Component of the replication restart primosome.</text>
</comment>
<dbReference type="GO" id="GO:0003677">
    <property type="term" value="F:DNA binding"/>
    <property type="evidence" value="ECO:0007669"/>
    <property type="project" value="UniProtKB-UniRule"/>
</dbReference>
<keyword evidence="8 12" id="KW-0067">ATP-binding</keyword>
<dbReference type="RefSeq" id="WP_310799831.1">
    <property type="nucleotide sequence ID" value="NZ_CP123872.1"/>
</dbReference>
<feature type="domain" description="Helicase ATP-binding" evidence="13">
    <location>
        <begin position="222"/>
        <end position="390"/>
    </location>
</feature>
<comment type="catalytic activity">
    <reaction evidence="11 12">
        <text>ATP + H2O = ADP + phosphate + H(+)</text>
        <dbReference type="Rhea" id="RHEA:13065"/>
        <dbReference type="ChEBI" id="CHEBI:15377"/>
        <dbReference type="ChEBI" id="CHEBI:15378"/>
        <dbReference type="ChEBI" id="CHEBI:30616"/>
        <dbReference type="ChEBI" id="CHEBI:43474"/>
        <dbReference type="ChEBI" id="CHEBI:456216"/>
        <dbReference type="EC" id="5.6.2.4"/>
    </reaction>
</comment>
<feature type="binding site" evidence="12">
    <location>
        <position position="494"/>
    </location>
    <ligand>
        <name>Zn(2+)</name>
        <dbReference type="ChEBI" id="CHEBI:29105"/>
        <label>1</label>
    </ligand>
</feature>
<dbReference type="GO" id="GO:0006270">
    <property type="term" value="P:DNA replication initiation"/>
    <property type="evidence" value="ECO:0007669"/>
    <property type="project" value="TreeGrafter"/>
</dbReference>
<protein>
    <recommendedName>
        <fullName evidence="12">Replication restart protein PriA</fullName>
    </recommendedName>
    <alternativeName>
        <fullName evidence="12">ATP-dependent DNA helicase PriA</fullName>
        <ecNumber evidence="12">5.6.2.4</ecNumber>
    </alternativeName>
    <alternativeName>
        <fullName evidence="12">DNA 3'-5' helicase PriA</fullName>
    </alternativeName>
</protein>
<dbReference type="Pfam" id="PF00270">
    <property type="entry name" value="DEAD"/>
    <property type="match status" value="1"/>
</dbReference>
<dbReference type="Pfam" id="PF00271">
    <property type="entry name" value="Helicase_C"/>
    <property type="match status" value="1"/>
</dbReference>
<feature type="binding site" evidence="12">
    <location>
        <position position="478"/>
    </location>
    <ligand>
        <name>Zn(2+)</name>
        <dbReference type="ChEBI" id="CHEBI:29105"/>
        <label>2</label>
    </ligand>
</feature>
<evidence type="ECO:0000256" key="8">
    <source>
        <dbReference type="ARBA" id="ARBA00022840"/>
    </source>
</evidence>
<comment type="function">
    <text evidence="12">Initiates the restart of stalled replication forks, which reloads the replicative helicase on sites other than the origin of replication. Recognizes and binds to abandoned replication forks and remodels them to uncover a helicase loading site. Promotes assembly of the primosome at these replication forks.</text>
</comment>
<dbReference type="Gene3D" id="3.40.1440.60">
    <property type="entry name" value="PriA, 3(prime) DNA-binding domain"/>
    <property type="match status" value="1"/>
</dbReference>
<evidence type="ECO:0000313" key="15">
    <source>
        <dbReference type="Proteomes" id="UP001268683"/>
    </source>
</evidence>
<keyword evidence="6 12" id="KW-0347">Helicase</keyword>
<comment type="catalytic activity">
    <reaction evidence="12">
        <text>Couples ATP hydrolysis with the unwinding of duplex DNA by translocating in the 3'-5' direction.</text>
        <dbReference type="EC" id="5.6.2.4"/>
    </reaction>
</comment>
<dbReference type="EMBL" id="CP123872">
    <property type="protein sequence ID" value="WND03966.1"/>
    <property type="molecule type" value="Genomic_DNA"/>
</dbReference>
<dbReference type="SMART" id="SM00487">
    <property type="entry name" value="DEXDc"/>
    <property type="match status" value="1"/>
</dbReference>
<dbReference type="AlphaFoldDB" id="A0AA52HA79"/>
<dbReference type="GO" id="GO:0006310">
    <property type="term" value="P:DNA recombination"/>
    <property type="evidence" value="ECO:0007669"/>
    <property type="project" value="InterPro"/>
</dbReference>
<evidence type="ECO:0000256" key="6">
    <source>
        <dbReference type="ARBA" id="ARBA00022806"/>
    </source>
</evidence>
<feature type="binding site" evidence="12">
    <location>
        <position position="451"/>
    </location>
    <ligand>
        <name>Zn(2+)</name>
        <dbReference type="ChEBI" id="CHEBI:29105"/>
        <label>1</label>
    </ligand>
</feature>
<dbReference type="InterPro" id="IPR011545">
    <property type="entry name" value="DEAD/DEAH_box_helicase_dom"/>
</dbReference>
<keyword evidence="3 12" id="KW-0479">Metal-binding</keyword>
<comment type="cofactor">
    <cofactor evidence="12">
        <name>Zn(2+)</name>
        <dbReference type="ChEBI" id="CHEBI:29105"/>
    </cofactor>
    <text evidence="12">Binds 2 zinc ions per subunit.</text>
</comment>
<dbReference type="EC" id="5.6.2.4" evidence="12"/>
<dbReference type="GO" id="GO:0008270">
    <property type="term" value="F:zinc ion binding"/>
    <property type="evidence" value="ECO:0007669"/>
    <property type="project" value="UniProtKB-UniRule"/>
</dbReference>
<dbReference type="Pfam" id="PF17764">
    <property type="entry name" value="PriA_3primeBD"/>
    <property type="match status" value="1"/>
</dbReference>
<reference evidence="14" key="1">
    <citation type="submission" date="2023-04" db="EMBL/GenBank/DDBJ databases">
        <title>Complete genome sequence of Temperatibacter marinus.</title>
        <authorList>
            <person name="Rong J.-C."/>
            <person name="Yi M.-L."/>
            <person name="Zhao Q."/>
        </authorList>
    </citation>
    <scope>NUCLEOTIDE SEQUENCE</scope>
    <source>
        <strain evidence="14">NBRC 110045</strain>
    </source>
</reference>
<dbReference type="FunFam" id="3.40.50.300:FF:000489">
    <property type="entry name" value="Primosome assembly protein PriA"/>
    <property type="match status" value="1"/>
</dbReference>
<dbReference type="GO" id="GO:0043138">
    <property type="term" value="F:3'-5' DNA helicase activity"/>
    <property type="evidence" value="ECO:0007669"/>
    <property type="project" value="UniProtKB-EC"/>
</dbReference>
<evidence type="ECO:0000256" key="12">
    <source>
        <dbReference type="HAMAP-Rule" id="MF_00983"/>
    </source>
</evidence>
<dbReference type="InterPro" id="IPR041236">
    <property type="entry name" value="PriA_C"/>
</dbReference>
<dbReference type="PANTHER" id="PTHR30580">
    <property type="entry name" value="PRIMOSOMAL PROTEIN N"/>
    <property type="match status" value="1"/>
</dbReference>
<keyword evidence="10 12" id="KW-0413">Isomerase</keyword>
<evidence type="ECO:0000256" key="10">
    <source>
        <dbReference type="ARBA" id="ARBA00023235"/>
    </source>
</evidence>
<dbReference type="NCBIfam" id="NF004070">
    <property type="entry name" value="PRK05580.2-2"/>
    <property type="match status" value="1"/>
</dbReference>
<dbReference type="InterPro" id="IPR027417">
    <property type="entry name" value="P-loop_NTPase"/>
</dbReference>
<feature type="binding site" evidence="12">
    <location>
        <position position="460"/>
    </location>
    <ligand>
        <name>Zn(2+)</name>
        <dbReference type="ChEBI" id="CHEBI:29105"/>
        <label>2</label>
    </ligand>
</feature>
<keyword evidence="1 12" id="KW-0639">Primosome</keyword>
<dbReference type="SUPFAM" id="SSF52540">
    <property type="entry name" value="P-loop containing nucleoside triphosphate hydrolases"/>
    <property type="match status" value="2"/>
</dbReference>
<dbReference type="GO" id="GO:1990077">
    <property type="term" value="C:primosome complex"/>
    <property type="evidence" value="ECO:0007669"/>
    <property type="project" value="UniProtKB-UniRule"/>
</dbReference>
<dbReference type="Pfam" id="PF18319">
    <property type="entry name" value="Zn_ribbon_PriA"/>
    <property type="match status" value="1"/>
</dbReference>
<dbReference type="KEGG" id="tmk:QGN29_06210"/>
<dbReference type="GO" id="GO:0006269">
    <property type="term" value="P:DNA replication, synthesis of primer"/>
    <property type="evidence" value="ECO:0007669"/>
    <property type="project" value="UniProtKB-KW"/>
</dbReference>
<evidence type="ECO:0000256" key="3">
    <source>
        <dbReference type="ARBA" id="ARBA00022723"/>
    </source>
</evidence>
<evidence type="ECO:0000313" key="14">
    <source>
        <dbReference type="EMBL" id="WND03966.1"/>
    </source>
</evidence>
<keyword evidence="5 12" id="KW-0378">Hydrolase</keyword>
<feature type="binding site" evidence="12">
    <location>
        <position position="463"/>
    </location>
    <ligand>
        <name>Zn(2+)</name>
        <dbReference type="ChEBI" id="CHEBI:29105"/>
        <label>2</label>
    </ligand>
</feature>
<feature type="binding site" evidence="12">
    <location>
        <position position="481"/>
    </location>
    <ligand>
        <name>Zn(2+)</name>
        <dbReference type="ChEBI" id="CHEBI:29105"/>
        <label>2</label>
    </ligand>
</feature>
<keyword evidence="15" id="KW-1185">Reference proteome</keyword>
<dbReference type="InterPro" id="IPR040498">
    <property type="entry name" value="PriA_CRR"/>
</dbReference>
<keyword evidence="4 12" id="KW-0547">Nucleotide-binding</keyword>
<dbReference type="PANTHER" id="PTHR30580:SF0">
    <property type="entry name" value="PRIMOSOMAL PROTEIN N"/>
    <property type="match status" value="1"/>
</dbReference>
<dbReference type="InterPro" id="IPR041222">
    <property type="entry name" value="PriA_3primeBD"/>
</dbReference>
<dbReference type="InterPro" id="IPR001650">
    <property type="entry name" value="Helicase_C-like"/>
</dbReference>
<comment type="similarity">
    <text evidence="12">Belongs to the helicase family. PriA subfamily.</text>
</comment>